<proteinExistence type="predicted"/>
<protein>
    <submittedName>
        <fullName evidence="1">Uncharacterized protein</fullName>
    </submittedName>
</protein>
<organism evidence="1 2">
    <name type="scientific">Desulfocucumis palustris</name>
    <dbReference type="NCBI Taxonomy" id="1898651"/>
    <lineage>
        <taxon>Bacteria</taxon>
        <taxon>Bacillati</taxon>
        <taxon>Bacillota</taxon>
        <taxon>Clostridia</taxon>
        <taxon>Eubacteriales</taxon>
        <taxon>Desulfocucumaceae</taxon>
        <taxon>Desulfocucumis</taxon>
    </lineage>
</organism>
<dbReference type="Proteomes" id="UP000239549">
    <property type="component" value="Unassembled WGS sequence"/>
</dbReference>
<keyword evidence="2" id="KW-1185">Reference proteome</keyword>
<gene>
    <name evidence="1" type="ORF">DCCM_3240</name>
</gene>
<dbReference type="AlphaFoldDB" id="A0A2L2XD06"/>
<name>A0A2L2XD06_9FIRM</name>
<evidence type="ECO:0000313" key="2">
    <source>
        <dbReference type="Proteomes" id="UP000239549"/>
    </source>
</evidence>
<sequence length="95" mass="10626">MWQAIDRLEDTAEKVVAKTEQTVAEELRQAVKNGKADRSKLVALGEKACNEILQTMEPDVVNVLRANLGDLKTYVLSTVEAQVKRMKEAKENLRG</sequence>
<evidence type="ECO:0000313" key="1">
    <source>
        <dbReference type="EMBL" id="GBF34128.1"/>
    </source>
</evidence>
<dbReference type="EMBL" id="BFAV01000127">
    <property type="protein sequence ID" value="GBF34128.1"/>
    <property type="molecule type" value="Genomic_DNA"/>
</dbReference>
<reference evidence="2" key="1">
    <citation type="submission" date="2018-02" db="EMBL/GenBank/DDBJ databases">
        <title>Genome sequence of Desulfocucumis palustris strain NAW-5.</title>
        <authorList>
            <person name="Watanabe M."/>
            <person name="Kojima H."/>
            <person name="Fukui M."/>
        </authorList>
    </citation>
    <scope>NUCLEOTIDE SEQUENCE [LARGE SCALE GENOMIC DNA]</scope>
    <source>
        <strain evidence="2">NAW-5</strain>
    </source>
</reference>
<accession>A0A2L2XD06</accession>
<comment type="caution">
    <text evidence="1">The sequence shown here is derived from an EMBL/GenBank/DDBJ whole genome shotgun (WGS) entry which is preliminary data.</text>
</comment>